<dbReference type="AlphaFoldDB" id="A0A9P6DW23"/>
<dbReference type="PROSITE" id="PS00211">
    <property type="entry name" value="ABC_TRANSPORTER_1"/>
    <property type="match status" value="1"/>
</dbReference>
<evidence type="ECO:0000256" key="2">
    <source>
        <dbReference type="ARBA" id="ARBA00022840"/>
    </source>
</evidence>
<evidence type="ECO:0000256" key="1">
    <source>
        <dbReference type="ARBA" id="ARBA00022741"/>
    </source>
</evidence>
<evidence type="ECO:0000259" key="3">
    <source>
        <dbReference type="PROSITE" id="PS50893"/>
    </source>
</evidence>
<keyword evidence="2" id="KW-0067">ATP-binding</keyword>
<accession>A0A9P6DW23</accession>
<dbReference type="PROSITE" id="PS50893">
    <property type="entry name" value="ABC_TRANSPORTER_2"/>
    <property type="match status" value="1"/>
</dbReference>
<dbReference type="GO" id="GO:0015421">
    <property type="term" value="F:ABC-type oligopeptide transporter activity"/>
    <property type="evidence" value="ECO:0007669"/>
    <property type="project" value="TreeGrafter"/>
</dbReference>
<dbReference type="PANTHER" id="PTHR43394">
    <property type="entry name" value="ATP-DEPENDENT PERMEASE MDL1, MITOCHONDRIAL"/>
    <property type="match status" value="1"/>
</dbReference>
<proteinExistence type="predicted"/>
<sequence>MVRYWSIHPYVQRLVYLFFFKILFALRSIHSPGTIPLKSLTLLTTTITTLGYRIQTLLYYTRSTSGYRKTIVALYQALEIKNILKDGDIPYPAPDVPVPGGMKVEFRNVSFQYPEKDTAVLKNMSFTLNPGQLMVIVGENGCGKSSTVKLLNRLFDMSEGAILIDDLPIETYVAADVRRAQAVMSQEFVKYPLTIRENIGLGSVDHVDDIDRIHRATKLGGAFDFINELPLGFETDIEARSDAWSSMHKAKEGGPLKTKLKELEGEFEISGGQWQRLAISRTLMRAMDNDDIRLLCFDEPSSALDPKAEFELFERLRDFRGQKTLIFITHRFGHLTKFADVILYMKNGEITEQGTHAELLAKGEEYAHLYNIQAQAFST</sequence>
<name>A0A9P6DW23_9AGAM</name>
<dbReference type="InterPro" id="IPR003439">
    <property type="entry name" value="ABC_transporter-like_ATP-bd"/>
</dbReference>
<dbReference type="OrthoDB" id="6500128at2759"/>
<dbReference type="GO" id="GO:0005524">
    <property type="term" value="F:ATP binding"/>
    <property type="evidence" value="ECO:0007669"/>
    <property type="project" value="UniProtKB-KW"/>
</dbReference>
<dbReference type="InterPro" id="IPR017871">
    <property type="entry name" value="ABC_transporter-like_CS"/>
</dbReference>
<dbReference type="Gene3D" id="3.40.50.300">
    <property type="entry name" value="P-loop containing nucleotide triphosphate hydrolases"/>
    <property type="match status" value="1"/>
</dbReference>
<feature type="domain" description="ABC transporter" evidence="3">
    <location>
        <begin position="104"/>
        <end position="372"/>
    </location>
</feature>
<dbReference type="SMART" id="SM00382">
    <property type="entry name" value="AAA"/>
    <property type="match status" value="1"/>
</dbReference>
<gene>
    <name evidence="4" type="ORF">BS47DRAFT_1293213</name>
</gene>
<organism evidence="4 5">
    <name type="scientific">Hydnum rufescens UP504</name>
    <dbReference type="NCBI Taxonomy" id="1448309"/>
    <lineage>
        <taxon>Eukaryota</taxon>
        <taxon>Fungi</taxon>
        <taxon>Dikarya</taxon>
        <taxon>Basidiomycota</taxon>
        <taxon>Agaricomycotina</taxon>
        <taxon>Agaricomycetes</taxon>
        <taxon>Cantharellales</taxon>
        <taxon>Hydnaceae</taxon>
        <taxon>Hydnum</taxon>
    </lineage>
</organism>
<dbReference type="Proteomes" id="UP000886523">
    <property type="component" value="Unassembled WGS sequence"/>
</dbReference>
<evidence type="ECO:0000313" key="5">
    <source>
        <dbReference type="Proteomes" id="UP000886523"/>
    </source>
</evidence>
<dbReference type="InterPro" id="IPR039421">
    <property type="entry name" value="Type_1_exporter"/>
</dbReference>
<dbReference type="PANTHER" id="PTHR43394:SF1">
    <property type="entry name" value="ATP-BINDING CASSETTE SUB-FAMILY B MEMBER 10, MITOCHONDRIAL"/>
    <property type="match status" value="1"/>
</dbReference>
<dbReference type="InterPro" id="IPR003593">
    <property type="entry name" value="AAA+_ATPase"/>
</dbReference>
<keyword evidence="5" id="KW-1185">Reference proteome</keyword>
<dbReference type="Pfam" id="PF00005">
    <property type="entry name" value="ABC_tran"/>
    <property type="match status" value="1"/>
</dbReference>
<dbReference type="InterPro" id="IPR027417">
    <property type="entry name" value="P-loop_NTPase"/>
</dbReference>
<dbReference type="GO" id="GO:0016887">
    <property type="term" value="F:ATP hydrolysis activity"/>
    <property type="evidence" value="ECO:0007669"/>
    <property type="project" value="InterPro"/>
</dbReference>
<dbReference type="SUPFAM" id="SSF52540">
    <property type="entry name" value="P-loop containing nucleoside triphosphate hydrolases"/>
    <property type="match status" value="1"/>
</dbReference>
<dbReference type="EMBL" id="MU128945">
    <property type="protein sequence ID" value="KAF9515917.1"/>
    <property type="molecule type" value="Genomic_DNA"/>
</dbReference>
<reference evidence="4" key="1">
    <citation type="journal article" date="2020" name="Nat. Commun.">
        <title>Large-scale genome sequencing of mycorrhizal fungi provides insights into the early evolution of symbiotic traits.</title>
        <authorList>
            <person name="Miyauchi S."/>
            <person name="Kiss E."/>
            <person name="Kuo A."/>
            <person name="Drula E."/>
            <person name="Kohler A."/>
            <person name="Sanchez-Garcia M."/>
            <person name="Morin E."/>
            <person name="Andreopoulos B."/>
            <person name="Barry K.W."/>
            <person name="Bonito G."/>
            <person name="Buee M."/>
            <person name="Carver A."/>
            <person name="Chen C."/>
            <person name="Cichocki N."/>
            <person name="Clum A."/>
            <person name="Culley D."/>
            <person name="Crous P.W."/>
            <person name="Fauchery L."/>
            <person name="Girlanda M."/>
            <person name="Hayes R.D."/>
            <person name="Keri Z."/>
            <person name="LaButti K."/>
            <person name="Lipzen A."/>
            <person name="Lombard V."/>
            <person name="Magnuson J."/>
            <person name="Maillard F."/>
            <person name="Murat C."/>
            <person name="Nolan M."/>
            <person name="Ohm R.A."/>
            <person name="Pangilinan J."/>
            <person name="Pereira M.F."/>
            <person name="Perotto S."/>
            <person name="Peter M."/>
            <person name="Pfister S."/>
            <person name="Riley R."/>
            <person name="Sitrit Y."/>
            <person name="Stielow J.B."/>
            <person name="Szollosi G."/>
            <person name="Zifcakova L."/>
            <person name="Stursova M."/>
            <person name="Spatafora J.W."/>
            <person name="Tedersoo L."/>
            <person name="Vaario L.M."/>
            <person name="Yamada A."/>
            <person name="Yan M."/>
            <person name="Wang P."/>
            <person name="Xu J."/>
            <person name="Bruns T."/>
            <person name="Baldrian P."/>
            <person name="Vilgalys R."/>
            <person name="Dunand C."/>
            <person name="Henrissat B."/>
            <person name="Grigoriev I.V."/>
            <person name="Hibbett D."/>
            <person name="Nagy L.G."/>
            <person name="Martin F.M."/>
        </authorList>
    </citation>
    <scope>NUCLEOTIDE SEQUENCE</scope>
    <source>
        <strain evidence="4">UP504</strain>
    </source>
</reference>
<comment type="caution">
    <text evidence="4">The sequence shown here is derived from an EMBL/GenBank/DDBJ whole genome shotgun (WGS) entry which is preliminary data.</text>
</comment>
<protein>
    <recommendedName>
        <fullName evidence="3">ABC transporter domain-containing protein</fullName>
    </recommendedName>
</protein>
<keyword evidence="1" id="KW-0547">Nucleotide-binding</keyword>
<evidence type="ECO:0000313" key="4">
    <source>
        <dbReference type="EMBL" id="KAF9515917.1"/>
    </source>
</evidence>